<gene>
    <name evidence="2" type="ORF">BDV35DRAFT_402161</name>
</gene>
<dbReference type="EMBL" id="ML734552">
    <property type="protein sequence ID" value="KAB8253184.1"/>
    <property type="molecule type" value="Genomic_DNA"/>
</dbReference>
<name>A0A5N6HH71_ASPFL</name>
<sequence>MPKSNRPPYRLDKLAAFGQEHQQPCGSRKRSKDDDNLSGTTMNDHPNCTAESSVICLHSPSVEASSTGSSPILAGLGISWGSNTAASSSAPDIHLSETAKDYPAPLVPSLLRRAVSPCKSKTSAGALAYNEVPPRQDINKPLPPAPPLAPSRARGGKQRALPLKPLPYHLAVLDKAFERAGLMHNMSPPAPEHPDDPQRHTAVPGAIGQDRLSLKAGDRAARPHQPWRAMGWLARQKTDTAQSTSRADTERTRVSKPNRSTNELVSRPRTLGRLLQRLHLPWQSHRESSRPDSDSTQSNSLSRKSIEEISTCQSLSQPAPNTSTLPGARPSRTHCRPVDRMRRVLSALMEERISVHLTSSAEVDQERHIHSLLQDAQRLLLDGLHQVSRQDGAGTVPPTPATYIQPPPNINASIPSAPVFPPPRRSIHELDGRSLIPRVSSAPDKSIMLRILWEVNCLEDLFSMALVNREAYQVFKENELQLMQATLWKVSPPAWELLQVSEPHWDRGLLASSRSAAASFYLRHYARNLYNLTRIKFLILDHCQTVLRPDTISELRDPYSRLDTVDAAIYCVWTFCQLFGCQKGREWDIDGQIRWLRGDTVGADLPSICNTSPDANDVNNVLFIPPEGFAQGNQGPLSQSQLRDMMEIWTAMAALLDFLRDETSRARSVGVFDNAPVTAGDIQQERLMLRTWLRFIITLGPIAVLELAPSGPYSDPETAFRRASSQGWTDWVPPTPGSHSSGFLTGAIQTLLETSTCPPEIEADTATATAAD</sequence>
<feature type="compositionally biased region" description="Basic and acidic residues" evidence="1">
    <location>
        <begin position="284"/>
        <end position="293"/>
    </location>
</feature>
<accession>A0A5N6HH71</accession>
<protein>
    <submittedName>
        <fullName evidence="2">Uncharacterized protein</fullName>
    </submittedName>
</protein>
<feature type="region of interest" description="Disordered" evidence="1">
    <location>
        <begin position="133"/>
        <end position="158"/>
    </location>
</feature>
<dbReference type="VEuPathDB" id="FungiDB:F9C07_2283930"/>
<feature type="compositionally biased region" description="Polar residues" evidence="1">
    <location>
        <begin position="37"/>
        <end position="48"/>
    </location>
</feature>
<organism evidence="2">
    <name type="scientific">Aspergillus flavus</name>
    <dbReference type="NCBI Taxonomy" id="5059"/>
    <lineage>
        <taxon>Eukaryota</taxon>
        <taxon>Fungi</taxon>
        <taxon>Dikarya</taxon>
        <taxon>Ascomycota</taxon>
        <taxon>Pezizomycotina</taxon>
        <taxon>Eurotiomycetes</taxon>
        <taxon>Eurotiomycetidae</taxon>
        <taxon>Eurotiales</taxon>
        <taxon>Aspergillaceae</taxon>
        <taxon>Aspergillus</taxon>
        <taxon>Aspergillus subgen. Circumdati</taxon>
    </lineage>
</organism>
<reference evidence="2" key="1">
    <citation type="submission" date="2019-04" db="EMBL/GenBank/DDBJ databases">
        <title>Friends and foes A comparative genomics study of 23 Aspergillus species from section Flavi.</title>
        <authorList>
            <consortium name="DOE Joint Genome Institute"/>
            <person name="Kjaerbolling I."/>
            <person name="Vesth T."/>
            <person name="Frisvad J.C."/>
            <person name="Nybo J.L."/>
            <person name="Theobald S."/>
            <person name="Kildgaard S."/>
            <person name="Isbrandt T."/>
            <person name="Kuo A."/>
            <person name="Sato A."/>
            <person name="Lyhne E.K."/>
            <person name="Kogle M.E."/>
            <person name="Wiebenga A."/>
            <person name="Kun R.S."/>
            <person name="Lubbers R.J."/>
            <person name="Makela M.R."/>
            <person name="Barry K."/>
            <person name="Chovatia M."/>
            <person name="Clum A."/>
            <person name="Daum C."/>
            <person name="Haridas S."/>
            <person name="He G."/>
            <person name="LaButti K."/>
            <person name="Lipzen A."/>
            <person name="Mondo S."/>
            <person name="Riley R."/>
            <person name="Salamov A."/>
            <person name="Simmons B.A."/>
            <person name="Magnuson J.K."/>
            <person name="Henrissat B."/>
            <person name="Mortensen U.H."/>
            <person name="Larsen T.O."/>
            <person name="Devries R.P."/>
            <person name="Grigoriev I.V."/>
            <person name="Machida M."/>
            <person name="Baker S.E."/>
            <person name="Andersen M.R."/>
        </authorList>
    </citation>
    <scope>NUCLEOTIDE SEQUENCE [LARGE SCALE GENOMIC DNA]</scope>
    <source>
        <strain evidence="2">CBS 121.62</strain>
    </source>
</reference>
<feature type="region of interest" description="Disordered" evidence="1">
    <location>
        <begin position="1"/>
        <end position="48"/>
    </location>
</feature>
<proteinExistence type="predicted"/>
<feature type="compositionally biased region" description="Polar residues" evidence="1">
    <location>
        <begin position="255"/>
        <end position="264"/>
    </location>
</feature>
<feature type="compositionally biased region" description="Polar residues" evidence="1">
    <location>
        <begin position="294"/>
        <end position="325"/>
    </location>
</feature>
<dbReference type="Proteomes" id="UP000325434">
    <property type="component" value="Unassembled WGS sequence"/>
</dbReference>
<feature type="region of interest" description="Disordered" evidence="1">
    <location>
        <begin position="183"/>
        <end position="338"/>
    </location>
</feature>
<feature type="compositionally biased region" description="Basic and acidic residues" evidence="1">
    <location>
        <begin position="212"/>
        <end position="221"/>
    </location>
</feature>
<dbReference type="VEuPathDB" id="FungiDB:AFLA_011713"/>
<dbReference type="AlphaFoldDB" id="A0A5N6HH71"/>
<evidence type="ECO:0000256" key="1">
    <source>
        <dbReference type="SAM" id="MobiDB-lite"/>
    </source>
</evidence>
<evidence type="ECO:0000313" key="2">
    <source>
        <dbReference type="EMBL" id="KAB8253184.1"/>
    </source>
</evidence>